<sequence>MKHADLLARLAGTHVVDDAGLPLRVYRGEKAAPAPGHEGMHTLLPSLSFASARIASAYSWADIGEDAWCRAEPSAADAPRVYPVYLDMKNPAFNQPNDPFLEYTDLVRVLGEDLAMHFMVQHEQLAMQTGAWEELSDELGCSSIAQVANKDRARLNELYIQLYPLLDDPDFIGVLRQAGYDGAIYTGSGVGLREVEYRVFDESSVIYAFSVEPAPAPAIIRERVVEETCFSI</sequence>
<dbReference type="RefSeq" id="WP_184596430.1">
    <property type="nucleotide sequence ID" value="NZ_JACHLI010000036.1"/>
</dbReference>
<dbReference type="EMBL" id="JACHLI010000036">
    <property type="protein sequence ID" value="MBB4867171.1"/>
    <property type="molecule type" value="Genomic_DNA"/>
</dbReference>
<name>A0A7W7P3Y8_PSENT</name>
<protein>
    <submittedName>
        <fullName evidence="1">Uncharacterized protein</fullName>
    </submittedName>
</protein>
<evidence type="ECO:0000313" key="1">
    <source>
        <dbReference type="EMBL" id="MBB4867171.1"/>
    </source>
</evidence>
<evidence type="ECO:0000313" key="2">
    <source>
        <dbReference type="Proteomes" id="UP000566995"/>
    </source>
</evidence>
<dbReference type="AlphaFoldDB" id="A0A7W7P3Y8"/>
<organism evidence="1 2">
    <name type="scientific">Pseudomonas nitroreducens</name>
    <dbReference type="NCBI Taxonomy" id="46680"/>
    <lineage>
        <taxon>Bacteria</taxon>
        <taxon>Pseudomonadati</taxon>
        <taxon>Pseudomonadota</taxon>
        <taxon>Gammaproteobacteria</taxon>
        <taxon>Pseudomonadales</taxon>
        <taxon>Pseudomonadaceae</taxon>
        <taxon>Pseudomonas</taxon>
    </lineage>
</organism>
<dbReference type="Proteomes" id="UP000566995">
    <property type="component" value="Unassembled WGS sequence"/>
</dbReference>
<accession>A0A7W7P3Y8</accession>
<gene>
    <name evidence="1" type="ORF">HNP46_006082</name>
</gene>
<proteinExistence type="predicted"/>
<reference evidence="1 2" key="1">
    <citation type="submission" date="2020-08" db="EMBL/GenBank/DDBJ databases">
        <title>Functional genomics of gut bacteria from endangered species of beetles.</title>
        <authorList>
            <person name="Carlos-Shanley C."/>
        </authorList>
    </citation>
    <scope>NUCLEOTIDE SEQUENCE [LARGE SCALE GENOMIC DNA]</scope>
    <source>
        <strain evidence="1 2">S00179</strain>
    </source>
</reference>
<comment type="caution">
    <text evidence="1">The sequence shown here is derived from an EMBL/GenBank/DDBJ whole genome shotgun (WGS) entry which is preliminary data.</text>
</comment>